<feature type="transmembrane region" description="Helical" evidence="1">
    <location>
        <begin position="23"/>
        <end position="44"/>
    </location>
</feature>
<organism evidence="2 3">
    <name type="scientific">Cercophora scortea</name>
    <dbReference type="NCBI Taxonomy" id="314031"/>
    <lineage>
        <taxon>Eukaryota</taxon>
        <taxon>Fungi</taxon>
        <taxon>Dikarya</taxon>
        <taxon>Ascomycota</taxon>
        <taxon>Pezizomycotina</taxon>
        <taxon>Sordariomycetes</taxon>
        <taxon>Sordariomycetidae</taxon>
        <taxon>Sordariales</taxon>
        <taxon>Lasiosphaeriaceae</taxon>
        <taxon>Cercophora</taxon>
    </lineage>
</organism>
<keyword evidence="1" id="KW-0812">Transmembrane</keyword>
<comment type="caution">
    <text evidence="2">The sequence shown here is derived from an EMBL/GenBank/DDBJ whole genome shotgun (WGS) entry which is preliminary data.</text>
</comment>
<evidence type="ECO:0000313" key="3">
    <source>
        <dbReference type="Proteomes" id="UP001286456"/>
    </source>
</evidence>
<evidence type="ECO:0000256" key="1">
    <source>
        <dbReference type="SAM" id="Phobius"/>
    </source>
</evidence>
<sequence>MNCTLSEVCPGCGESLLSTASSVIGFLTFGIGFIFAVIAFATVARNADNEIKNLTAIVFQTNEHINCINSSLGQLVVQGDPILDKMLGLIQPSLGGFRQAHADAQEYLESFKKLPSGCKRVSWWFYEKETAATMARLESYKQHFTAIQITFLMRKLEAQSDNIALLRRDVRERISPVSGR</sequence>
<dbReference type="EMBL" id="JAUEPO010000002">
    <property type="protein sequence ID" value="KAK3334155.1"/>
    <property type="molecule type" value="Genomic_DNA"/>
</dbReference>
<keyword evidence="1" id="KW-0472">Membrane</keyword>
<keyword evidence="1" id="KW-1133">Transmembrane helix</keyword>
<keyword evidence="3" id="KW-1185">Reference proteome</keyword>
<gene>
    <name evidence="2" type="ORF">B0T19DRAFT_440846</name>
</gene>
<dbReference type="AlphaFoldDB" id="A0AAE0J008"/>
<reference evidence="2" key="1">
    <citation type="journal article" date="2023" name="Mol. Phylogenet. Evol.">
        <title>Genome-scale phylogeny and comparative genomics of the fungal order Sordariales.</title>
        <authorList>
            <person name="Hensen N."/>
            <person name="Bonometti L."/>
            <person name="Westerberg I."/>
            <person name="Brannstrom I.O."/>
            <person name="Guillou S."/>
            <person name="Cros-Aarteil S."/>
            <person name="Calhoun S."/>
            <person name="Haridas S."/>
            <person name="Kuo A."/>
            <person name="Mondo S."/>
            <person name="Pangilinan J."/>
            <person name="Riley R."/>
            <person name="LaButti K."/>
            <person name="Andreopoulos B."/>
            <person name="Lipzen A."/>
            <person name="Chen C."/>
            <person name="Yan M."/>
            <person name="Daum C."/>
            <person name="Ng V."/>
            <person name="Clum A."/>
            <person name="Steindorff A."/>
            <person name="Ohm R.A."/>
            <person name="Martin F."/>
            <person name="Silar P."/>
            <person name="Natvig D.O."/>
            <person name="Lalanne C."/>
            <person name="Gautier V."/>
            <person name="Ament-Velasquez S.L."/>
            <person name="Kruys A."/>
            <person name="Hutchinson M.I."/>
            <person name="Powell A.J."/>
            <person name="Barry K."/>
            <person name="Miller A.N."/>
            <person name="Grigoriev I.V."/>
            <person name="Debuchy R."/>
            <person name="Gladieux P."/>
            <person name="Hiltunen Thoren M."/>
            <person name="Johannesson H."/>
        </authorList>
    </citation>
    <scope>NUCLEOTIDE SEQUENCE</scope>
    <source>
        <strain evidence="2">SMH4131-1</strain>
    </source>
</reference>
<accession>A0AAE0J008</accession>
<name>A0AAE0J008_9PEZI</name>
<dbReference type="Proteomes" id="UP001286456">
    <property type="component" value="Unassembled WGS sequence"/>
</dbReference>
<reference evidence="2" key="2">
    <citation type="submission" date="2023-06" db="EMBL/GenBank/DDBJ databases">
        <authorList>
            <consortium name="Lawrence Berkeley National Laboratory"/>
            <person name="Haridas S."/>
            <person name="Hensen N."/>
            <person name="Bonometti L."/>
            <person name="Westerberg I."/>
            <person name="Brannstrom I.O."/>
            <person name="Guillou S."/>
            <person name="Cros-Aarteil S."/>
            <person name="Calhoun S."/>
            <person name="Kuo A."/>
            <person name="Mondo S."/>
            <person name="Pangilinan J."/>
            <person name="Riley R."/>
            <person name="Labutti K."/>
            <person name="Andreopoulos B."/>
            <person name="Lipzen A."/>
            <person name="Chen C."/>
            <person name="Yanf M."/>
            <person name="Daum C."/>
            <person name="Ng V."/>
            <person name="Clum A."/>
            <person name="Steindorff A."/>
            <person name="Ohm R."/>
            <person name="Martin F."/>
            <person name="Silar P."/>
            <person name="Natvig D."/>
            <person name="Lalanne C."/>
            <person name="Gautier V."/>
            <person name="Ament-Velasquez S.L."/>
            <person name="Kruys A."/>
            <person name="Hutchinson M.I."/>
            <person name="Powell A.J."/>
            <person name="Barry K."/>
            <person name="Miller A.N."/>
            <person name="Grigoriev I.V."/>
            <person name="Debuchy R."/>
            <person name="Gladieux P."/>
            <person name="Thoren M.H."/>
            <person name="Johannesson H."/>
        </authorList>
    </citation>
    <scope>NUCLEOTIDE SEQUENCE</scope>
    <source>
        <strain evidence="2">SMH4131-1</strain>
    </source>
</reference>
<evidence type="ECO:0000313" key="2">
    <source>
        <dbReference type="EMBL" id="KAK3334155.1"/>
    </source>
</evidence>
<proteinExistence type="predicted"/>
<protein>
    <submittedName>
        <fullName evidence="2">Uncharacterized protein</fullName>
    </submittedName>
</protein>